<protein>
    <submittedName>
        <fullName evidence="1">Uncharacterized protein</fullName>
    </submittedName>
</protein>
<organism evidence="1 2">
    <name type="scientific">Mobiluncus curtisii</name>
    <dbReference type="NCBI Taxonomy" id="2051"/>
    <lineage>
        <taxon>Bacteria</taxon>
        <taxon>Bacillati</taxon>
        <taxon>Actinomycetota</taxon>
        <taxon>Actinomycetes</taxon>
        <taxon>Actinomycetales</taxon>
        <taxon>Actinomycetaceae</taxon>
        <taxon>Mobiluncus</taxon>
    </lineage>
</organism>
<dbReference type="EMBL" id="UASJ01000020">
    <property type="protein sequence ID" value="SQC02417.1"/>
    <property type="molecule type" value="Genomic_DNA"/>
</dbReference>
<dbReference type="AlphaFoldDB" id="A0A2X3BLB3"/>
<sequence>MKFTQTLVYSGSRAQVTEMLKNPEYYKNAGQHWMIAPSRLESD</sequence>
<dbReference type="Proteomes" id="UP000250245">
    <property type="component" value="Unassembled WGS sequence"/>
</dbReference>
<gene>
    <name evidence="1" type="ORF">NCTC11820_02309</name>
</gene>
<reference evidence="1 2" key="1">
    <citation type="submission" date="2018-06" db="EMBL/GenBank/DDBJ databases">
        <authorList>
            <consortium name="Pathogen Informatics"/>
            <person name="Doyle S."/>
        </authorList>
    </citation>
    <scope>NUCLEOTIDE SEQUENCE [LARGE SCALE GENOMIC DNA]</scope>
    <source>
        <strain evidence="1 2">NCTC11820</strain>
    </source>
</reference>
<accession>A0A2X3BLB3</accession>
<evidence type="ECO:0000313" key="2">
    <source>
        <dbReference type="Proteomes" id="UP000250245"/>
    </source>
</evidence>
<name>A0A2X3BLB3_9ACTO</name>
<evidence type="ECO:0000313" key="1">
    <source>
        <dbReference type="EMBL" id="SQC02417.1"/>
    </source>
</evidence>
<proteinExistence type="predicted"/>